<evidence type="ECO:0000313" key="6">
    <source>
        <dbReference type="Proteomes" id="UP000481350"/>
    </source>
</evidence>
<dbReference type="RefSeq" id="WP_010081005.1">
    <property type="nucleotide sequence ID" value="NZ_CAXSMY010000005.1"/>
</dbReference>
<evidence type="ECO:0000313" key="3">
    <source>
        <dbReference type="EMBL" id="KAB6917970.1"/>
    </source>
</evidence>
<dbReference type="Proteomes" id="UP000476628">
    <property type="component" value="Unassembled WGS sequence"/>
</dbReference>
<protein>
    <submittedName>
        <fullName evidence="4">Helicase</fullName>
    </submittedName>
</protein>
<proteinExistence type="predicted"/>
<dbReference type="EMBL" id="WDZP01000014">
    <property type="protein sequence ID" value="KAB6917970.1"/>
    <property type="molecule type" value="Genomic_DNA"/>
</dbReference>
<comment type="caution">
    <text evidence="4">The sequence shown here is derived from an EMBL/GenBank/DDBJ whole genome shotgun (WGS) entry which is preliminary data.</text>
</comment>
<evidence type="ECO:0000313" key="5">
    <source>
        <dbReference type="Proteomes" id="UP000476628"/>
    </source>
</evidence>
<evidence type="ECO:0000313" key="7">
    <source>
        <dbReference type="Proteomes" id="UP000491334"/>
    </source>
</evidence>
<gene>
    <name evidence="4" type="ORF">GBC45_05360</name>
    <name evidence="2" type="ORF">GBJ98_04075</name>
    <name evidence="3" type="ORF">GBK06_06865</name>
</gene>
<dbReference type="EMBL" id="WDUB01000006">
    <property type="protein sequence ID" value="KAB7203441.1"/>
    <property type="molecule type" value="Genomic_DNA"/>
</dbReference>
<dbReference type="AlphaFoldDB" id="A0A0M5L7L4"/>
<evidence type="ECO:0000313" key="4">
    <source>
        <dbReference type="EMBL" id="KAB7203441.1"/>
    </source>
</evidence>
<keyword evidence="4" id="KW-0547">Nucleotide-binding</keyword>
<keyword evidence="4" id="KW-0067">ATP-binding</keyword>
<name>A0A0M5L7L4_BIFLN</name>
<feature type="region of interest" description="Disordered" evidence="1">
    <location>
        <begin position="1"/>
        <end position="42"/>
    </location>
</feature>
<feature type="region of interest" description="Disordered" evidence="1">
    <location>
        <begin position="143"/>
        <end position="168"/>
    </location>
</feature>
<organism evidence="4 5">
    <name type="scientific">Bifidobacterium longum</name>
    <dbReference type="NCBI Taxonomy" id="216816"/>
    <lineage>
        <taxon>Bacteria</taxon>
        <taxon>Bacillati</taxon>
        <taxon>Actinomycetota</taxon>
        <taxon>Actinomycetes</taxon>
        <taxon>Bifidobacteriales</taxon>
        <taxon>Bifidobacteriaceae</taxon>
        <taxon>Bifidobacterium</taxon>
    </lineage>
</organism>
<reference evidence="5 6" key="1">
    <citation type="journal article" date="2019" name="Nat. Med.">
        <title>A library of human gut bacterial isolates paired with longitudinal multiomics data enables mechanistic microbiome research.</title>
        <authorList>
            <person name="Poyet M."/>
            <person name="Groussin M."/>
            <person name="Gibbons S.M."/>
            <person name="Avila-Pacheco J."/>
            <person name="Jiang X."/>
            <person name="Kearney S.M."/>
            <person name="Perrotta A.R."/>
            <person name="Berdy B."/>
            <person name="Zhao S."/>
            <person name="Lieberman T.D."/>
            <person name="Swanson P.K."/>
            <person name="Smith M."/>
            <person name="Roesemann S."/>
            <person name="Alexander J.E."/>
            <person name="Rich S.A."/>
            <person name="Livny J."/>
            <person name="Vlamakis H."/>
            <person name="Clish C."/>
            <person name="Bullock K."/>
            <person name="Deik A."/>
            <person name="Scott J."/>
            <person name="Pierce K.A."/>
            <person name="Xavier R.J."/>
            <person name="Alm E.J."/>
        </authorList>
    </citation>
    <scope>NUCLEOTIDE SEQUENCE [LARGE SCALE GENOMIC DNA]</scope>
    <source>
        <strain evidence="4 5">BIOML-A136</strain>
        <strain evidence="2 6">BIOML-A283</strain>
        <strain evidence="3 7">BIOML-A284</strain>
    </source>
</reference>
<keyword evidence="4" id="KW-0347">Helicase</keyword>
<evidence type="ECO:0000313" key="2">
    <source>
        <dbReference type="EMBL" id="KAB6913677.1"/>
    </source>
</evidence>
<evidence type="ECO:0000256" key="1">
    <source>
        <dbReference type="SAM" id="MobiDB-lite"/>
    </source>
</evidence>
<accession>A0A0M5L7L4</accession>
<feature type="region of interest" description="Disordered" evidence="1">
    <location>
        <begin position="57"/>
        <end position="89"/>
    </location>
</feature>
<dbReference type="EMBL" id="WDZO01000006">
    <property type="protein sequence ID" value="KAB6913677.1"/>
    <property type="molecule type" value="Genomic_DNA"/>
</dbReference>
<sequence>MFLTPTPHHIRFVAAPPEGGESTGGTGQPPASAGTENAGDPIDWEAKYKEALGHSRDWEKKAKANKAAADELEKLKESQMSETEKAAKRTQELEAQVAAYKAKEQQADWKAQVSAETGVPADVIEGDSLEAMQSHAKRIHELLNPKPKAPAVHGADRQPSGKGPNESMVNYLRNLGL</sequence>
<keyword evidence="4" id="KW-0378">Hydrolase</keyword>
<dbReference type="Proteomes" id="UP000491334">
    <property type="component" value="Unassembled WGS sequence"/>
</dbReference>
<dbReference type="GO" id="GO:0004386">
    <property type="term" value="F:helicase activity"/>
    <property type="evidence" value="ECO:0007669"/>
    <property type="project" value="UniProtKB-KW"/>
</dbReference>
<dbReference type="Proteomes" id="UP000481350">
    <property type="component" value="Unassembled WGS sequence"/>
</dbReference>